<evidence type="ECO:0000256" key="1">
    <source>
        <dbReference type="SAM" id="MobiDB-lite"/>
    </source>
</evidence>
<proteinExistence type="predicted"/>
<dbReference type="Ensembl" id="ENSGMOT00000033941.1">
    <property type="protein sequence ID" value="ENSGMOP00000064662.1"/>
    <property type="gene ID" value="ENSGMOG00000018226.2"/>
</dbReference>
<reference evidence="4" key="1">
    <citation type="submission" date="2025-08" db="UniProtKB">
        <authorList>
            <consortium name="Ensembl"/>
        </authorList>
    </citation>
    <scope>IDENTIFICATION</scope>
</reference>
<dbReference type="InterPro" id="IPR000719">
    <property type="entry name" value="Prot_kinase_dom"/>
</dbReference>
<name>A0A8C5CTS0_GADMO</name>
<dbReference type="GO" id="GO:0043123">
    <property type="term" value="P:positive regulation of canonical NF-kappaB signal transduction"/>
    <property type="evidence" value="ECO:0007669"/>
    <property type="project" value="UniProtKB-ARBA"/>
</dbReference>
<dbReference type="GO" id="GO:0009893">
    <property type="term" value="P:positive regulation of metabolic process"/>
    <property type="evidence" value="ECO:0007669"/>
    <property type="project" value="UniProtKB-ARBA"/>
</dbReference>
<gene>
    <name evidence="4" type="primary">ripk1l</name>
</gene>
<dbReference type="OrthoDB" id="535509at2759"/>
<dbReference type="InterPro" id="IPR001245">
    <property type="entry name" value="Ser-Thr/Tyr_kinase_cat_dom"/>
</dbReference>
<dbReference type="Pfam" id="PF12721">
    <property type="entry name" value="RHIM"/>
    <property type="match status" value="1"/>
</dbReference>
<dbReference type="Pfam" id="PF00531">
    <property type="entry name" value="Death"/>
    <property type="match status" value="1"/>
</dbReference>
<dbReference type="InterPro" id="IPR037934">
    <property type="entry name" value="RIP1_Death"/>
</dbReference>
<dbReference type="Gene3D" id="1.10.510.10">
    <property type="entry name" value="Transferase(Phosphotransferase) domain 1"/>
    <property type="match status" value="1"/>
</dbReference>
<dbReference type="CDD" id="cd08777">
    <property type="entry name" value="Death_RIP1"/>
    <property type="match status" value="1"/>
</dbReference>
<dbReference type="GO" id="GO:0031349">
    <property type="term" value="P:positive regulation of defense response"/>
    <property type="evidence" value="ECO:0007669"/>
    <property type="project" value="UniProtKB-ARBA"/>
</dbReference>
<feature type="domain" description="Protein kinase" evidence="2">
    <location>
        <begin position="15"/>
        <end position="288"/>
    </location>
</feature>
<evidence type="ECO:0008006" key="6">
    <source>
        <dbReference type="Google" id="ProtNLM"/>
    </source>
</evidence>
<dbReference type="Gene3D" id="1.10.533.10">
    <property type="entry name" value="Death Domain, Fas"/>
    <property type="match status" value="1"/>
</dbReference>
<dbReference type="InterPro" id="IPR000488">
    <property type="entry name" value="Death_dom"/>
</dbReference>
<sequence>MASSLETFRIRSADILTKDPLDYGGFGEVFLCRHKTLGPVVLKAVFTGLLRNEDSKRSLQEEGALMTKLCHERVVKLLGVIMEDGDYSLVMELIPMGNLKSMLQQVTVPISIRGRIVLEILEGMVYLTENNVIHKDLKPENILVDQDFHIKIADLGLATCESWSKLTREESRRKSRSVATAGTQGAGTLSYMAPEHLEDINIRSTEKSDVYSFAIVLWVILTGRDPYENARNENQVCMCVRNGNRPAEDLIAEDIPREMVDLMKSCWHKDPKLRPTFQEGYKMFLPFYTENLEDLIEKDSHHLREMYDGPEGLVEKLKTLTIPSESASADGPASLLSSDRSGPSLGPSLGPVEASVEDLHYEVPADPIQTDAQGVGAEGPHATSLEQKLDRELQYHKNGSYTFVGQPHSADPSQPDHSRLRRAVSELPQHPGMSSVRPATAEPSEDGCYRPDMGIYESMVSAASSAKSHHKSTVSSNPSLAEHRLVPPEQASAYERQKSWPTYPVPDTAAADYPAGLRFTPNTIGPLQDTGYQGWCIQNASAIQIGNNNSLSIRGSDSSLGGPSNSMLQLKQALLKYDDQAVTEEHLNLLRDNIGSNWKRCARRLGLTNVEVEAVDHDYCRDGLHEMVHQMLERWRMKEGSLGCTVGKLCQALGSHIPVDVIQKLLSACQKSSST</sequence>
<dbReference type="GO" id="GO:0071345">
    <property type="term" value="P:cellular response to cytokine stimulus"/>
    <property type="evidence" value="ECO:0007669"/>
    <property type="project" value="UniProtKB-ARBA"/>
</dbReference>
<dbReference type="SUPFAM" id="SSF56112">
    <property type="entry name" value="Protein kinase-like (PK-like)"/>
    <property type="match status" value="1"/>
</dbReference>
<evidence type="ECO:0000313" key="4">
    <source>
        <dbReference type="Ensembl" id="ENSGMOP00000064662.1"/>
    </source>
</evidence>
<protein>
    <recommendedName>
        <fullName evidence="6">Receptor-interacting serine/threonine-protein kinase 1</fullName>
    </recommendedName>
</protein>
<dbReference type="AlphaFoldDB" id="A0A8C5CTS0"/>
<dbReference type="Pfam" id="PF07714">
    <property type="entry name" value="PK_Tyr_Ser-Thr"/>
    <property type="match status" value="1"/>
</dbReference>
<evidence type="ECO:0000313" key="5">
    <source>
        <dbReference type="Proteomes" id="UP000694546"/>
    </source>
</evidence>
<dbReference type="SMART" id="SM00005">
    <property type="entry name" value="DEATH"/>
    <property type="match status" value="1"/>
</dbReference>
<dbReference type="GeneTree" id="ENSGT00940000159347"/>
<dbReference type="SMART" id="SM00220">
    <property type="entry name" value="S_TKc"/>
    <property type="match status" value="1"/>
</dbReference>
<feature type="domain" description="Death" evidence="3">
    <location>
        <begin position="583"/>
        <end position="669"/>
    </location>
</feature>
<organism evidence="4 5">
    <name type="scientific">Gadus morhua</name>
    <name type="common">Atlantic cod</name>
    <dbReference type="NCBI Taxonomy" id="8049"/>
    <lineage>
        <taxon>Eukaryota</taxon>
        <taxon>Metazoa</taxon>
        <taxon>Chordata</taxon>
        <taxon>Craniata</taxon>
        <taxon>Vertebrata</taxon>
        <taxon>Euteleostomi</taxon>
        <taxon>Actinopterygii</taxon>
        <taxon>Neopterygii</taxon>
        <taxon>Teleostei</taxon>
        <taxon>Neoteleostei</taxon>
        <taxon>Acanthomorphata</taxon>
        <taxon>Zeiogadaria</taxon>
        <taxon>Gadariae</taxon>
        <taxon>Gadiformes</taxon>
        <taxon>Gadoidei</taxon>
        <taxon>Gadidae</taxon>
        <taxon>Gadus</taxon>
    </lineage>
</organism>
<dbReference type="PROSITE" id="PS50011">
    <property type="entry name" value="PROTEIN_KINASE_DOM"/>
    <property type="match status" value="1"/>
</dbReference>
<dbReference type="InterPro" id="IPR011009">
    <property type="entry name" value="Kinase-like_dom_sf"/>
</dbReference>
<evidence type="ECO:0000259" key="3">
    <source>
        <dbReference type="PROSITE" id="PS50017"/>
    </source>
</evidence>
<accession>A0A8C5CTS0</accession>
<reference evidence="4" key="2">
    <citation type="submission" date="2025-09" db="UniProtKB">
        <authorList>
            <consortium name="Ensembl"/>
        </authorList>
    </citation>
    <scope>IDENTIFICATION</scope>
</reference>
<dbReference type="InterPro" id="IPR025735">
    <property type="entry name" value="RHIM"/>
</dbReference>
<dbReference type="GO" id="GO:0005524">
    <property type="term" value="F:ATP binding"/>
    <property type="evidence" value="ECO:0007669"/>
    <property type="project" value="InterPro"/>
</dbReference>
<dbReference type="SUPFAM" id="SSF47986">
    <property type="entry name" value="DEATH domain"/>
    <property type="match status" value="1"/>
</dbReference>
<dbReference type="InterPro" id="IPR008271">
    <property type="entry name" value="Ser/Thr_kinase_AS"/>
</dbReference>
<evidence type="ECO:0000259" key="2">
    <source>
        <dbReference type="PROSITE" id="PS50011"/>
    </source>
</evidence>
<feature type="region of interest" description="Disordered" evidence="1">
    <location>
        <begin position="426"/>
        <end position="446"/>
    </location>
</feature>
<keyword evidence="5" id="KW-1185">Reference proteome</keyword>
<feature type="region of interest" description="Disordered" evidence="1">
    <location>
        <begin position="325"/>
        <end position="352"/>
    </location>
</feature>
<dbReference type="PROSITE" id="PS50017">
    <property type="entry name" value="DEATH_DOMAIN"/>
    <property type="match status" value="1"/>
</dbReference>
<dbReference type="PANTHER" id="PTHR44329:SF6">
    <property type="entry name" value="RECEPTOR-INTERACTING SERINE_THREONINE-PROTEIN KINASE 1"/>
    <property type="match status" value="1"/>
</dbReference>
<dbReference type="Proteomes" id="UP000694546">
    <property type="component" value="Chromosome 8"/>
</dbReference>
<dbReference type="PROSITE" id="PS00108">
    <property type="entry name" value="PROTEIN_KINASE_ST"/>
    <property type="match status" value="1"/>
</dbReference>
<dbReference type="PANTHER" id="PTHR44329">
    <property type="entry name" value="SERINE/THREONINE-PROTEIN KINASE TNNI3K-RELATED"/>
    <property type="match status" value="1"/>
</dbReference>
<dbReference type="InterPro" id="IPR011029">
    <property type="entry name" value="DEATH-like_dom_sf"/>
</dbReference>
<dbReference type="GO" id="GO:0004706">
    <property type="term" value="F:JUN kinase kinase kinase activity"/>
    <property type="evidence" value="ECO:0007669"/>
    <property type="project" value="TreeGrafter"/>
</dbReference>
<dbReference type="InterPro" id="IPR051681">
    <property type="entry name" value="Ser/Thr_Kinases-Pseudokinases"/>
</dbReference>